<dbReference type="Pfam" id="PF00018">
    <property type="entry name" value="SH3_1"/>
    <property type="match status" value="1"/>
</dbReference>
<protein>
    <recommendedName>
        <fullName evidence="8">SH3 domain-containing protein</fullName>
    </recommendedName>
</protein>
<dbReference type="InterPro" id="IPR001452">
    <property type="entry name" value="SH3_domain"/>
</dbReference>
<dbReference type="Gene3D" id="1.20.5.390">
    <property type="entry name" value="L1 transposable element, trimerization domain"/>
    <property type="match status" value="1"/>
</dbReference>
<feature type="domain" description="SH3" evidence="4">
    <location>
        <begin position="256"/>
        <end position="315"/>
    </location>
</feature>
<proteinExistence type="predicted"/>
<dbReference type="InterPro" id="IPR000219">
    <property type="entry name" value="DH_dom"/>
</dbReference>
<comment type="caution">
    <text evidence="6">The sequence shown here is derived from an EMBL/GenBank/DDBJ whole genome shotgun (WGS) entry which is preliminary data.</text>
</comment>
<dbReference type="SMART" id="SM00326">
    <property type="entry name" value="SH3"/>
    <property type="match status" value="1"/>
</dbReference>
<dbReference type="OrthoDB" id="443981at2759"/>
<dbReference type="Proteomes" id="UP000218231">
    <property type="component" value="Unassembled WGS sequence"/>
</dbReference>
<evidence type="ECO:0000259" key="4">
    <source>
        <dbReference type="PROSITE" id="PS50002"/>
    </source>
</evidence>
<accession>A0A2A2L5P5</accession>
<dbReference type="SUPFAM" id="SSF50729">
    <property type="entry name" value="PH domain-like"/>
    <property type="match status" value="1"/>
</dbReference>
<dbReference type="GO" id="GO:0005085">
    <property type="term" value="F:guanyl-nucleotide exchange factor activity"/>
    <property type="evidence" value="ECO:0007669"/>
    <property type="project" value="InterPro"/>
</dbReference>
<keyword evidence="7" id="KW-1185">Reference proteome</keyword>
<dbReference type="PRINTS" id="PR00452">
    <property type="entry name" value="SH3DOMAIN"/>
</dbReference>
<gene>
    <name evidence="6" type="ORF">WR25_16623</name>
</gene>
<dbReference type="InterPro" id="IPR036028">
    <property type="entry name" value="SH3-like_dom_sf"/>
</dbReference>
<evidence type="ECO:0000256" key="2">
    <source>
        <dbReference type="PROSITE-ProRule" id="PRU00192"/>
    </source>
</evidence>
<dbReference type="Pfam" id="PF00621">
    <property type="entry name" value="RhoGEF"/>
    <property type="match status" value="1"/>
</dbReference>
<dbReference type="PROSITE" id="PS50002">
    <property type="entry name" value="SH3"/>
    <property type="match status" value="1"/>
</dbReference>
<dbReference type="SMART" id="SM00325">
    <property type="entry name" value="RhoGEF"/>
    <property type="match status" value="1"/>
</dbReference>
<organism evidence="6 7">
    <name type="scientific">Diploscapter pachys</name>
    <dbReference type="NCBI Taxonomy" id="2018661"/>
    <lineage>
        <taxon>Eukaryota</taxon>
        <taxon>Metazoa</taxon>
        <taxon>Ecdysozoa</taxon>
        <taxon>Nematoda</taxon>
        <taxon>Chromadorea</taxon>
        <taxon>Rhabditida</taxon>
        <taxon>Rhabditina</taxon>
        <taxon>Rhabditomorpha</taxon>
        <taxon>Rhabditoidea</taxon>
        <taxon>Rhabditidae</taxon>
        <taxon>Diploscapter</taxon>
    </lineage>
</organism>
<dbReference type="SUPFAM" id="SSF48065">
    <property type="entry name" value="DBL homology domain (DH-domain)"/>
    <property type="match status" value="1"/>
</dbReference>
<evidence type="ECO:0000313" key="7">
    <source>
        <dbReference type="Proteomes" id="UP000218231"/>
    </source>
</evidence>
<name>A0A2A2L5P5_9BILA</name>
<reference evidence="6 7" key="1">
    <citation type="journal article" date="2017" name="Curr. Biol.">
        <title>Genome architecture and evolution of a unichromosomal asexual nematode.</title>
        <authorList>
            <person name="Fradin H."/>
            <person name="Zegar C."/>
            <person name="Gutwein M."/>
            <person name="Lucas J."/>
            <person name="Kovtun M."/>
            <person name="Corcoran D."/>
            <person name="Baugh L.R."/>
            <person name="Kiontke K."/>
            <person name="Gunsalus K."/>
            <person name="Fitch D.H."/>
            <person name="Piano F."/>
        </authorList>
    </citation>
    <scope>NUCLEOTIDE SEQUENCE [LARGE SCALE GENOMIC DNA]</scope>
    <source>
        <strain evidence="6">PF1309</strain>
    </source>
</reference>
<dbReference type="GO" id="GO:0005737">
    <property type="term" value="C:cytoplasm"/>
    <property type="evidence" value="ECO:0007669"/>
    <property type="project" value="TreeGrafter"/>
</dbReference>
<dbReference type="PANTHER" id="PTHR46026">
    <property type="entry name" value="RHO-TYPE GUANINE NUCLEOTIDE EXCHANGE FACTOR, ISOFORM F"/>
    <property type="match status" value="1"/>
</dbReference>
<dbReference type="FunFam" id="2.30.30.40:FF:000072">
    <property type="entry name" value="Unconventional Myosin IB"/>
    <property type="match status" value="1"/>
</dbReference>
<evidence type="ECO:0000259" key="5">
    <source>
        <dbReference type="PROSITE" id="PS50010"/>
    </source>
</evidence>
<dbReference type="PROSITE" id="PS50010">
    <property type="entry name" value="DH_2"/>
    <property type="match status" value="1"/>
</dbReference>
<keyword evidence="1 2" id="KW-0728">SH3 domain</keyword>
<evidence type="ECO:0000313" key="6">
    <source>
        <dbReference type="EMBL" id="PAV81500.1"/>
    </source>
</evidence>
<dbReference type="AntiFam" id="ANF00149">
    <property type="entry name" value="Shadow ORF (opposite cshA)"/>
</dbReference>
<dbReference type="Gene3D" id="2.30.30.40">
    <property type="entry name" value="SH3 Domains"/>
    <property type="match status" value="1"/>
</dbReference>
<dbReference type="InterPro" id="IPR011993">
    <property type="entry name" value="PH-like_dom_sf"/>
</dbReference>
<feature type="region of interest" description="Disordered" evidence="3">
    <location>
        <begin position="876"/>
        <end position="906"/>
    </location>
</feature>
<dbReference type="Gene3D" id="2.30.29.30">
    <property type="entry name" value="Pleckstrin-homology domain (PH domain)/Phosphotyrosine-binding domain (PTB)"/>
    <property type="match status" value="1"/>
</dbReference>
<dbReference type="AlphaFoldDB" id="A0A2A2L5P5"/>
<feature type="compositionally biased region" description="Polar residues" evidence="3">
    <location>
        <begin position="880"/>
        <end position="906"/>
    </location>
</feature>
<dbReference type="Pfam" id="PF16523">
    <property type="entry name" value="betaPIX_CC"/>
    <property type="match status" value="1"/>
</dbReference>
<dbReference type="InterPro" id="IPR032409">
    <property type="entry name" value="GEF6/7_CC"/>
</dbReference>
<dbReference type="SUPFAM" id="SSF50044">
    <property type="entry name" value="SH3-domain"/>
    <property type="match status" value="1"/>
</dbReference>
<dbReference type="InterPro" id="IPR035899">
    <property type="entry name" value="DBL_dom_sf"/>
</dbReference>
<evidence type="ECO:0008006" key="8">
    <source>
        <dbReference type="Google" id="ProtNLM"/>
    </source>
</evidence>
<evidence type="ECO:0000256" key="1">
    <source>
        <dbReference type="ARBA" id="ARBA00022443"/>
    </source>
</evidence>
<dbReference type="GO" id="GO:0016192">
    <property type="term" value="P:vesicle-mediated transport"/>
    <property type="evidence" value="ECO:0007669"/>
    <property type="project" value="UniProtKB-ARBA"/>
</dbReference>
<dbReference type="Gene3D" id="1.20.900.10">
    <property type="entry name" value="Dbl homology (DH) domain"/>
    <property type="match status" value="1"/>
</dbReference>
<dbReference type="EMBL" id="LIAE01007166">
    <property type="protein sequence ID" value="PAV81500.1"/>
    <property type="molecule type" value="Genomic_DNA"/>
</dbReference>
<dbReference type="STRING" id="2018661.A0A2A2L5P5"/>
<dbReference type="PANTHER" id="PTHR46026:SF1">
    <property type="entry name" value="RHO-TYPE GUANINE NUCLEOTIDE EXCHANGE FACTOR, ISOFORM F"/>
    <property type="match status" value="1"/>
</dbReference>
<evidence type="ECO:0000256" key="3">
    <source>
        <dbReference type="SAM" id="MobiDB-lite"/>
    </source>
</evidence>
<feature type="domain" description="DH" evidence="5">
    <location>
        <begin position="351"/>
        <end position="529"/>
    </location>
</feature>
<sequence length="906" mass="99887">MLQNFFSKISDFYAVLISSYLLNVNATSEEISGDEDATAAGAELPHDRLSLSLLHVSVQTRHRELVLRHHLRQIWSLNPLESISSASSNTNILIFSVSERSIIIHQRLAAVIHTEDVPVDHVVHSARSAYNHMDTLLELPLVLSDRSASDARVHLHVHVLAQGAHHFLDLKARDDGALLNGGGFLETETVDASEEEILQVHVVEGGHDLLIVALDQAVRVVHNAYMVASENHTKSERARAKMAGDGSIGSAGAQQQQLTVARANYDFTGKNNDELSFRRNDLITITQQLDGGWWEGTLAGQTGWFPSGFVTILTEKDRLMRSRSVPNANAVVNGGRAASEFLNSDATRNQFRADVLSGFIKSEEKYIASIRKTNEEILAGINEAKILPDDDFSTICFNIGKIHQVQRDILNEVVDTIRLEPSQQRIGGIFMRAAVVLRQLLPAYCENHPKAVEVINERKDALDSLLTSHELGGIQALITGLSEPFRHLDKYSPFLQELERNISESHIDRGDLQRSCAVYKDIKQLSDSCRKQKEMQLELLYTGNVEKWATFAERGKILYVGTGPLTDPSGEVKDRCLTLFEKYLIILEVTLEINEYRLISKISTTGLHVQPLEGKSGLSFGSPLYSLTTSSPFDTERWLEAFSKADGAIVAEYTSLATGPFAARPPTPQKYSTGNMNAVSPARHADISMLPSATKAHQVEKKSSFGHGDLRFNHELEMILPDGPDGGTDEVRDSEQKAYFLRAIPPYRGPAHMRPTTSGAIDQGKKSVKLRRGLTQEEQEDALLLRIVEGYCSGAARAPLTTSDSAGPQLIVAEDEKILVEEVVGDELVLQEKSLVDTVYALKDQVSGLRQELMKLATVVDKETKARRRLEEALRRGNGLSLSPSANSAFSKLPPSGSTEMTASSP</sequence>